<reference evidence="2 3" key="1">
    <citation type="journal article" date="2018" name="New Phytol.">
        <title>Phylogenomics of Endogonaceae and evolution of mycorrhizas within Mucoromycota.</title>
        <authorList>
            <person name="Chang Y."/>
            <person name="Desiro A."/>
            <person name="Na H."/>
            <person name="Sandor L."/>
            <person name="Lipzen A."/>
            <person name="Clum A."/>
            <person name="Barry K."/>
            <person name="Grigoriev I.V."/>
            <person name="Martin F.M."/>
            <person name="Stajich J.E."/>
            <person name="Smith M.E."/>
            <person name="Bonito G."/>
            <person name="Spatafora J.W."/>
        </authorList>
    </citation>
    <scope>NUCLEOTIDE SEQUENCE [LARGE SCALE GENOMIC DNA]</scope>
    <source>
        <strain evidence="2 3">GMNB39</strain>
    </source>
</reference>
<evidence type="ECO:0000313" key="2">
    <source>
        <dbReference type="EMBL" id="RUP46284.1"/>
    </source>
</evidence>
<accession>A0A433D636</accession>
<feature type="region of interest" description="Disordered" evidence="1">
    <location>
        <begin position="84"/>
        <end position="117"/>
    </location>
</feature>
<organism evidence="2 3">
    <name type="scientific">Jimgerdemannia flammicorona</name>
    <dbReference type="NCBI Taxonomy" id="994334"/>
    <lineage>
        <taxon>Eukaryota</taxon>
        <taxon>Fungi</taxon>
        <taxon>Fungi incertae sedis</taxon>
        <taxon>Mucoromycota</taxon>
        <taxon>Mucoromycotina</taxon>
        <taxon>Endogonomycetes</taxon>
        <taxon>Endogonales</taxon>
        <taxon>Endogonaceae</taxon>
        <taxon>Jimgerdemannia</taxon>
    </lineage>
</organism>
<proteinExistence type="predicted"/>
<feature type="compositionally biased region" description="Polar residues" evidence="1">
    <location>
        <begin position="108"/>
        <end position="117"/>
    </location>
</feature>
<name>A0A433D636_9FUNG</name>
<protein>
    <submittedName>
        <fullName evidence="2">Uncharacterized protein</fullName>
    </submittedName>
</protein>
<dbReference type="AlphaFoldDB" id="A0A433D636"/>
<dbReference type="Proteomes" id="UP000268093">
    <property type="component" value="Unassembled WGS sequence"/>
</dbReference>
<comment type="caution">
    <text evidence="2">The sequence shown here is derived from an EMBL/GenBank/DDBJ whole genome shotgun (WGS) entry which is preliminary data.</text>
</comment>
<evidence type="ECO:0000313" key="3">
    <source>
        <dbReference type="Proteomes" id="UP000268093"/>
    </source>
</evidence>
<sequence>MTALHEDAKNPSYLISQCIAAVIVIAQKVLVGGDGDGAKCNNIPCAANLGQGREPGTVHCHHGSAMCGIVATGPAFSIQRHFTRPKALTPRRPTRMKHDKLPNPPSQPIASLSTRSASPGRGSSLLCSLFILQSWNPQLPLQ</sequence>
<dbReference type="EMBL" id="RBNI01006047">
    <property type="protein sequence ID" value="RUP46284.1"/>
    <property type="molecule type" value="Genomic_DNA"/>
</dbReference>
<keyword evidence="3" id="KW-1185">Reference proteome</keyword>
<gene>
    <name evidence="2" type="ORF">BC936DRAFT_147128</name>
</gene>
<evidence type="ECO:0000256" key="1">
    <source>
        <dbReference type="SAM" id="MobiDB-lite"/>
    </source>
</evidence>